<protein>
    <submittedName>
        <fullName evidence="2">Glycoside hydrolase family 65</fullName>
    </submittedName>
</protein>
<proteinExistence type="predicted"/>
<accession>A0A7X0W0D0</accession>
<feature type="region of interest" description="Disordered" evidence="1">
    <location>
        <begin position="1"/>
        <end position="22"/>
    </location>
</feature>
<name>A0A7X0W0D0_9BACL</name>
<dbReference type="Proteomes" id="UP000564644">
    <property type="component" value="Unassembled WGS sequence"/>
</dbReference>
<keyword evidence="3" id="KW-1185">Reference proteome</keyword>
<dbReference type="InterPro" id="IPR008928">
    <property type="entry name" value="6-hairpin_glycosidase_sf"/>
</dbReference>
<feature type="compositionally biased region" description="Basic and acidic residues" evidence="1">
    <location>
        <begin position="1"/>
        <end position="18"/>
    </location>
</feature>
<dbReference type="AlphaFoldDB" id="A0A7X0W0D0"/>
<dbReference type="GO" id="GO:0005975">
    <property type="term" value="P:carbohydrate metabolic process"/>
    <property type="evidence" value="ECO:0007669"/>
    <property type="project" value="InterPro"/>
</dbReference>
<evidence type="ECO:0000256" key="1">
    <source>
        <dbReference type="SAM" id="MobiDB-lite"/>
    </source>
</evidence>
<dbReference type="EMBL" id="JACJVO010000039">
    <property type="protein sequence ID" value="MBB6734933.1"/>
    <property type="molecule type" value="Genomic_DNA"/>
</dbReference>
<evidence type="ECO:0000313" key="3">
    <source>
        <dbReference type="Proteomes" id="UP000564644"/>
    </source>
</evidence>
<sequence length="686" mass="77237">MDRKRIVDRHHPELDRPDPLSPLSVGNGEFAFTADITGLQTFPERYEVPLGTMSNWGWHFTGGRDRFRPEDAELHLFETNGRMVGYPMKPGAKAEAYHWLRQNPHRLQLGRVSFRFLGRDGKELRFEDTGDYSQKLDLWTGRLTSLFVVRGVPVEVETACSPGSDAIGVKVRSELIAEGRLQAFLRFPAPDMTDNAWDKSVFPEWDRDDRHGTALVGSEDRAAVLERRMDEDRYFVRWDWSGGRLAQTGTHEWTLVPDSSAKELAFTVGFSPSMPPAPSSAGSAGEIFDDSARHWESFWTGGAAIDFAGSSDPRAFELERRVVLSQFLCALHSGGSLPPQETGLMYNSWFGKAHLEMHWWHAAHFPLWGRAAILGKSMDWYARILPIARELARSQGYEGARWPKMVGHDGVPCPSPVAPGLIWQQPHPIAMAELLYKADPTRAALERFRETVFESADFMASFAVWNEEKRAYDLGPPLIPAQECHSMRESVNPPYELEYWKYGLTAAVRWAERLGAEPNPRWAEVAGALAKPAHRDGVYLAHERCPDTFAAKNRDHPSMLGALGILPGTLVDPDVMRSTLLAVKDRWRWDTAWGWDFPMCAMTAARLGERDLAVDFLLMDQVKNTYLVSGHNYQRPGLTAYLPGNGGLLTAVAMMACGWEGSESRDNPGFPREGWSVRWDGLQPWL</sequence>
<reference evidence="2 3" key="1">
    <citation type="submission" date="2020-08" db="EMBL/GenBank/DDBJ databases">
        <title>Cohnella phylogeny.</title>
        <authorList>
            <person name="Dunlap C."/>
        </authorList>
    </citation>
    <scope>NUCLEOTIDE SEQUENCE [LARGE SCALE GENOMIC DNA]</scope>
    <source>
        <strain evidence="2 3">CBP 2801</strain>
    </source>
</reference>
<dbReference type="RefSeq" id="WP_185132593.1">
    <property type="nucleotide sequence ID" value="NZ_JACJVO010000039.1"/>
</dbReference>
<organism evidence="2 3">
    <name type="scientific">Cohnella zeiphila</name>
    <dbReference type="NCBI Taxonomy" id="2761120"/>
    <lineage>
        <taxon>Bacteria</taxon>
        <taxon>Bacillati</taxon>
        <taxon>Bacillota</taxon>
        <taxon>Bacilli</taxon>
        <taxon>Bacillales</taxon>
        <taxon>Paenibacillaceae</taxon>
        <taxon>Cohnella</taxon>
    </lineage>
</organism>
<evidence type="ECO:0000313" key="2">
    <source>
        <dbReference type="EMBL" id="MBB6734933.1"/>
    </source>
</evidence>
<dbReference type="GO" id="GO:0016787">
    <property type="term" value="F:hydrolase activity"/>
    <property type="evidence" value="ECO:0007669"/>
    <property type="project" value="UniProtKB-KW"/>
</dbReference>
<dbReference type="Gene3D" id="1.50.10.10">
    <property type="match status" value="1"/>
</dbReference>
<comment type="caution">
    <text evidence="2">The sequence shown here is derived from an EMBL/GenBank/DDBJ whole genome shotgun (WGS) entry which is preliminary data.</text>
</comment>
<dbReference type="InterPro" id="IPR012341">
    <property type="entry name" value="6hp_glycosidase-like_sf"/>
</dbReference>
<dbReference type="SUPFAM" id="SSF48208">
    <property type="entry name" value="Six-hairpin glycosidases"/>
    <property type="match status" value="1"/>
</dbReference>
<gene>
    <name evidence="2" type="ORF">H7C18_28880</name>
</gene>
<keyword evidence="2" id="KW-0378">Hydrolase</keyword>